<dbReference type="Proteomes" id="UP000265520">
    <property type="component" value="Unassembled WGS sequence"/>
</dbReference>
<comment type="caution">
    <text evidence="2">The sequence shown here is derived from an EMBL/GenBank/DDBJ whole genome shotgun (WGS) entry which is preliminary data.</text>
</comment>
<evidence type="ECO:0000313" key="3">
    <source>
        <dbReference type="Proteomes" id="UP000265520"/>
    </source>
</evidence>
<reference evidence="2 3" key="1">
    <citation type="journal article" date="2018" name="Front. Plant Sci.">
        <title>Red Clover (Trifolium pratense) and Zigzag Clover (T. medium) - A Picture of Genomic Similarities and Differences.</title>
        <authorList>
            <person name="Dluhosova J."/>
            <person name="Istvanek J."/>
            <person name="Nedelnik J."/>
            <person name="Repkova J."/>
        </authorList>
    </citation>
    <scope>NUCLEOTIDE SEQUENCE [LARGE SCALE GENOMIC DNA]</scope>
    <source>
        <strain evidence="3">cv. 10/8</strain>
        <tissue evidence="2">Leaf</tissue>
    </source>
</reference>
<accession>A0A392U3T7</accession>
<evidence type="ECO:0000313" key="2">
    <source>
        <dbReference type="EMBL" id="MCI67180.1"/>
    </source>
</evidence>
<name>A0A392U3T7_9FABA</name>
<organism evidence="2 3">
    <name type="scientific">Trifolium medium</name>
    <dbReference type="NCBI Taxonomy" id="97028"/>
    <lineage>
        <taxon>Eukaryota</taxon>
        <taxon>Viridiplantae</taxon>
        <taxon>Streptophyta</taxon>
        <taxon>Embryophyta</taxon>
        <taxon>Tracheophyta</taxon>
        <taxon>Spermatophyta</taxon>
        <taxon>Magnoliopsida</taxon>
        <taxon>eudicotyledons</taxon>
        <taxon>Gunneridae</taxon>
        <taxon>Pentapetalae</taxon>
        <taxon>rosids</taxon>
        <taxon>fabids</taxon>
        <taxon>Fabales</taxon>
        <taxon>Fabaceae</taxon>
        <taxon>Papilionoideae</taxon>
        <taxon>50 kb inversion clade</taxon>
        <taxon>NPAAA clade</taxon>
        <taxon>Hologalegina</taxon>
        <taxon>IRL clade</taxon>
        <taxon>Trifolieae</taxon>
        <taxon>Trifolium</taxon>
    </lineage>
</organism>
<dbReference type="EMBL" id="LXQA010711017">
    <property type="protein sequence ID" value="MCI67180.1"/>
    <property type="molecule type" value="Genomic_DNA"/>
</dbReference>
<keyword evidence="3" id="KW-1185">Reference proteome</keyword>
<evidence type="ECO:0000256" key="1">
    <source>
        <dbReference type="SAM" id="MobiDB-lite"/>
    </source>
</evidence>
<feature type="region of interest" description="Disordered" evidence="1">
    <location>
        <begin position="26"/>
        <end position="49"/>
    </location>
</feature>
<feature type="non-terminal residue" evidence="2">
    <location>
        <position position="49"/>
    </location>
</feature>
<protein>
    <submittedName>
        <fullName evidence="2">Uncharacterized protein</fullName>
    </submittedName>
</protein>
<proteinExistence type="predicted"/>
<dbReference type="AlphaFoldDB" id="A0A392U3T7"/>
<sequence length="49" mass="5356">MPPYQMTRVPKSVMTWLHATGKLMARGNVSSNTDQHVSRGKDPCTPADG</sequence>